<protein>
    <submittedName>
        <fullName evidence="3">Uncharacterized protein</fullName>
    </submittedName>
</protein>
<name>A0AA85KDD9_TRIRE</name>
<keyword evidence="2" id="KW-1185">Reference proteome</keyword>
<reference evidence="2" key="1">
    <citation type="submission" date="2022-06" db="EMBL/GenBank/DDBJ databases">
        <authorList>
            <person name="Berger JAMES D."/>
            <person name="Berger JAMES D."/>
        </authorList>
    </citation>
    <scope>NUCLEOTIDE SEQUENCE [LARGE SCALE GENOMIC DNA]</scope>
</reference>
<feature type="region of interest" description="Disordered" evidence="1">
    <location>
        <begin position="267"/>
        <end position="317"/>
    </location>
</feature>
<dbReference type="AlphaFoldDB" id="A0AA85KDD9"/>
<evidence type="ECO:0000313" key="3">
    <source>
        <dbReference type="WBParaSite" id="TREG1_78320.1"/>
    </source>
</evidence>
<feature type="compositionally biased region" description="Basic residues" evidence="1">
    <location>
        <begin position="299"/>
        <end position="310"/>
    </location>
</feature>
<reference evidence="3" key="2">
    <citation type="submission" date="2023-11" db="UniProtKB">
        <authorList>
            <consortium name="WormBaseParasite"/>
        </authorList>
    </citation>
    <scope>IDENTIFICATION</scope>
</reference>
<evidence type="ECO:0000313" key="2">
    <source>
        <dbReference type="Proteomes" id="UP000050795"/>
    </source>
</evidence>
<dbReference type="WBParaSite" id="TREG1_78320.1">
    <property type="protein sequence ID" value="TREG1_78320.1"/>
    <property type="gene ID" value="TREG1_78320"/>
</dbReference>
<evidence type="ECO:0000256" key="1">
    <source>
        <dbReference type="SAM" id="MobiDB-lite"/>
    </source>
</evidence>
<accession>A0AA85KDD9</accession>
<dbReference type="Proteomes" id="UP000050795">
    <property type="component" value="Unassembled WGS sequence"/>
</dbReference>
<proteinExistence type="predicted"/>
<sequence>MEFNRKSIRQIGYYTPTYSNSPNIIKRYKNDVSLFNINANTYRSELDGLNLPQFYMAENLKQYKYYKDGEQNKITNTTTVNNNENFTSSHMRINHTLDGKTQIIYETPSRTRQYWLNRRRLASANRTNDNITIITNSAVNQNINQLINKTNDPLKNKKHSISNVQFSLCGTTTIRAKTPATATPNNQCYYKTPDHKGELDHWNIEHKCMHKTKDMKLFELTENEFILSELDPRLNLNESGIILSDGKNYLNHSREYDEIPVYQPIEETNKVNVSPPTITSSTDHTWNKESSDQHNYPQHPHHHHHQQQQHKKPEYHETDSYHQIFKPFVVQFHLDLKYSTLVWRVHPYELEEL</sequence>
<organism evidence="2 3">
    <name type="scientific">Trichobilharzia regenti</name>
    <name type="common">Nasal bird schistosome</name>
    <dbReference type="NCBI Taxonomy" id="157069"/>
    <lineage>
        <taxon>Eukaryota</taxon>
        <taxon>Metazoa</taxon>
        <taxon>Spiralia</taxon>
        <taxon>Lophotrochozoa</taxon>
        <taxon>Platyhelminthes</taxon>
        <taxon>Trematoda</taxon>
        <taxon>Digenea</taxon>
        <taxon>Strigeidida</taxon>
        <taxon>Schistosomatoidea</taxon>
        <taxon>Schistosomatidae</taxon>
        <taxon>Trichobilharzia</taxon>
    </lineage>
</organism>
<feature type="compositionally biased region" description="Polar residues" evidence="1">
    <location>
        <begin position="270"/>
        <end position="284"/>
    </location>
</feature>